<proteinExistence type="predicted"/>
<evidence type="ECO:0000259" key="3">
    <source>
        <dbReference type="Pfam" id="PF00296"/>
    </source>
</evidence>
<protein>
    <submittedName>
        <fullName evidence="4">Putative non-F420 flavinoid oxidoreductase</fullName>
    </submittedName>
</protein>
<reference evidence="4 5" key="1">
    <citation type="submission" date="2019-06" db="EMBL/GenBank/DDBJ databases">
        <title>Genome sequencing of plant associated microbes to promote plant fitness in Sorghum bicolor and Oryza sativa.</title>
        <authorList>
            <person name="Coleman-Derr D."/>
        </authorList>
    </citation>
    <scope>NUCLEOTIDE SEQUENCE [LARGE SCALE GENOMIC DNA]</scope>
    <source>
        <strain evidence="4 5">KV-663</strain>
    </source>
</reference>
<accession>A0A543HG12</accession>
<dbReference type="EMBL" id="VFPM01000004">
    <property type="protein sequence ID" value="TQM57276.1"/>
    <property type="molecule type" value="Genomic_DNA"/>
</dbReference>
<dbReference type="InterPro" id="IPR050564">
    <property type="entry name" value="F420-G6PD/mer"/>
</dbReference>
<evidence type="ECO:0000313" key="5">
    <source>
        <dbReference type="Proteomes" id="UP000316747"/>
    </source>
</evidence>
<evidence type="ECO:0000256" key="1">
    <source>
        <dbReference type="ARBA" id="ARBA00023002"/>
    </source>
</evidence>
<dbReference type="InterPro" id="IPR036661">
    <property type="entry name" value="Luciferase-like_sf"/>
</dbReference>
<dbReference type="SUPFAM" id="SSF51679">
    <property type="entry name" value="Bacterial luciferase-like"/>
    <property type="match status" value="1"/>
</dbReference>
<dbReference type="Proteomes" id="UP000316747">
    <property type="component" value="Unassembled WGS sequence"/>
</dbReference>
<keyword evidence="1" id="KW-0560">Oxidoreductase</keyword>
<dbReference type="InterPro" id="IPR023907">
    <property type="entry name" value="Non-F420_Flavin_OxRdtase"/>
</dbReference>
<gene>
    <name evidence="4" type="ORF">FBY41_4097</name>
</gene>
<dbReference type="PANTHER" id="PTHR43244">
    <property type="match status" value="1"/>
</dbReference>
<dbReference type="InterPro" id="IPR019945">
    <property type="entry name" value="F420_G6P_DH-rel"/>
</dbReference>
<feature type="domain" description="Luciferase-like" evidence="3">
    <location>
        <begin position="56"/>
        <end position="336"/>
    </location>
</feature>
<dbReference type="InterPro" id="IPR011251">
    <property type="entry name" value="Luciferase-like_dom"/>
</dbReference>
<evidence type="ECO:0000256" key="2">
    <source>
        <dbReference type="SAM" id="MobiDB-lite"/>
    </source>
</evidence>
<feature type="region of interest" description="Disordered" evidence="2">
    <location>
        <begin position="362"/>
        <end position="385"/>
    </location>
</feature>
<organism evidence="4 5">
    <name type="scientific">Humibacillus xanthopallidus</name>
    <dbReference type="NCBI Taxonomy" id="412689"/>
    <lineage>
        <taxon>Bacteria</taxon>
        <taxon>Bacillati</taxon>
        <taxon>Actinomycetota</taxon>
        <taxon>Actinomycetes</taxon>
        <taxon>Micrococcales</taxon>
        <taxon>Intrasporangiaceae</taxon>
        <taxon>Humibacillus</taxon>
    </lineage>
</organism>
<dbReference type="NCBIfam" id="TIGR03885">
    <property type="entry name" value="flavin_revert"/>
    <property type="match status" value="1"/>
</dbReference>
<comment type="caution">
    <text evidence="4">The sequence shown here is derived from an EMBL/GenBank/DDBJ whole genome shotgun (WGS) entry which is preliminary data.</text>
</comment>
<dbReference type="Gene3D" id="3.20.20.30">
    <property type="entry name" value="Luciferase-like domain"/>
    <property type="match status" value="1"/>
</dbReference>
<dbReference type="GO" id="GO:0016705">
    <property type="term" value="F:oxidoreductase activity, acting on paired donors, with incorporation or reduction of molecular oxygen"/>
    <property type="evidence" value="ECO:0007669"/>
    <property type="project" value="InterPro"/>
</dbReference>
<dbReference type="NCBIfam" id="TIGR03557">
    <property type="entry name" value="F420_G6P_family"/>
    <property type="match status" value="1"/>
</dbReference>
<dbReference type="PANTHER" id="PTHR43244:SF1">
    <property type="entry name" value="5,10-METHYLENETETRAHYDROMETHANOPTERIN REDUCTASE"/>
    <property type="match status" value="1"/>
</dbReference>
<keyword evidence="5" id="KW-1185">Reference proteome</keyword>
<dbReference type="AlphaFoldDB" id="A0A543HG12"/>
<evidence type="ECO:0000313" key="4">
    <source>
        <dbReference type="EMBL" id="TQM57276.1"/>
    </source>
</evidence>
<name>A0A543HG12_9MICO</name>
<dbReference type="Pfam" id="PF00296">
    <property type="entry name" value="Bac_luciferase"/>
    <property type="match status" value="1"/>
</dbReference>
<sequence length="385" mass="42248">MDRRWRSACLHLGPYPPRREAHHAARRGVRGPLTFDEGGEVGLRVRMTVIGFHCSHEQIDPATLLRDVQHAEEAGFTAGMSSDHLAPWSARQGESGFAWSFLGAALAATSLPFGVVTAPGQRYHPAITAQAIATLAQMFPGRFWAALGSGEAANERVTGAAWPRKEIRDARLRECVDVIRRLLSGEEVSHDGLVTVNRGRLWTLPESVPPLVGPAVTPETAARHAEWADALITVNQPRDALERVLTAYRDAGGRGPARLQIHLSWAPTEDDALAIAHDQWRSNVHGPPVAWDTETVEAFDLMGEHVTPEHVAEVVRVSADLGQHTAWLQEYVDQGWDELYLHFVGKEQSRFIDAFGEHVLPQLDPTAPPPATTATPAVEREEARA</sequence>